<evidence type="ECO:0000313" key="2">
    <source>
        <dbReference type="EMBL" id="KAJ4362591.1"/>
    </source>
</evidence>
<name>A0A9W8XYT0_9PLEO</name>
<feature type="non-terminal residue" evidence="2">
    <location>
        <position position="1"/>
    </location>
</feature>
<keyword evidence="3" id="KW-1185">Reference proteome</keyword>
<dbReference type="EMBL" id="JAPEUY010000021">
    <property type="protein sequence ID" value="KAJ4362591.1"/>
    <property type="molecule type" value="Genomic_DNA"/>
</dbReference>
<comment type="caution">
    <text evidence="2">The sequence shown here is derived from an EMBL/GenBank/DDBJ whole genome shotgun (WGS) entry which is preliminary data.</text>
</comment>
<sequence>DKPDTIIQNWRLRKATVASIVSNHPQAGPDNALAQTVAAEESIIEEIGLLNVLQAEEIPDRQEKDDGIRKITEEIEEGPKR</sequence>
<feature type="region of interest" description="Disordered" evidence="1">
    <location>
        <begin position="61"/>
        <end position="81"/>
    </location>
</feature>
<dbReference type="Proteomes" id="UP001140560">
    <property type="component" value="Unassembled WGS sequence"/>
</dbReference>
<organism evidence="2 3">
    <name type="scientific">Neocucurbitaria cava</name>
    <dbReference type="NCBI Taxonomy" id="798079"/>
    <lineage>
        <taxon>Eukaryota</taxon>
        <taxon>Fungi</taxon>
        <taxon>Dikarya</taxon>
        <taxon>Ascomycota</taxon>
        <taxon>Pezizomycotina</taxon>
        <taxon>Dothideomycetes</taxon>
        <taxon>Pleosporomycetidae</taxon>
        <taxon>Pleosporales</taxon>
        <taxon>Pleosporineae</taxon>
        <taxon>Cucurbitariaceae</taxon>
        <taxon>Neocucurbitaria</taxon>
    </lineage>
</organism>
<evidence type="ECO:0000313" key="3">
    <source>
        <dbReference type="Proteomes" id="UP001140560"/>
    </source>
</evidence>
<gene>
    <name evidence="2" type="ORF">N0V83_010685</name>
</gene>
<reference evidence="2" key="1">
    <citation type="submission" date="2022-10" db="EMBL/GenBank/DDBJ databases">
        <title>Tapping the CABI collections for fungal endophytes: first genome assemblies for Collariella, Neodidymelliopsis, Ascochyta clinopodiicola, Didymella pomorum, Didymosphaeria variabile, Neocosmospora piperis and Neocucurbitaria cava.</title>
        <authorList>
            <person name="Hill R."/>
        </authorList>
    </citation>
    <scope>NUCLEOTIDE SEQUENCE</scope>
    <source>
        <strain evidence="2">IMI 356814</strain>
    </source>
</reference>
<proteinExistence type="predicted"/>
<evidence type="ECO:0000256" key="1">
    <source>
        <dbReference type="SAM" id="MobiDB-lite"/>
    </source>
</evidence>
<dbReference type="AlphaFoldDB" id="A0A9W8XYT0"/>
<protein>
    <submittedName>
        <fullName evidence="2">Uncharacterized protein</fullName>
    </submittedName>
</protein>
<accession>A0A9W8XYT0</accession>